<comment type="similarity">
    <text evidence="5">Belongs to the peptidase M24A family. Methionine aminopeptidase type 1 subfamily.</text>
</comment>
<keyword evidence="4 5" id="KW-0378">Hydrolase</keyword>
<comment type="function">
    <text evidence="6">Cotranslationally removes the N-terminal methionine from nascent proteins. The N-terminal methionine is often cleaved when the second residue in the primary sequence is small and uncharged (Met-Ala-, Cys, Gly, Pro, Ser, Thr, or Val).</text>
</comment>
<name>A0A067QR87_9AGAM</name>
<keyword evidence="1 5" id="KW-0031">Aminopeptidase</keyword>
<feature type="binding site" evidence="5">
    <location>
        <position position="357"/>
    </location>
    <ligand>
        <name>a divalent metal cation</name>
        <dbReference type="ChEBI" id="CHEBI:60240"/>
        <label>1</label>
    </ligand>
</feature>
<sequence>MIFTRPHGLLHRLLPSLIRPTCILPNYRSSFIPPRHLFSTTLPNSSSETATVDSDDFGSYSIILPIEPFIWGTSHISPHPVPEHIPRPPYVPKLHSSSVGEGEHQDEFNGDPWTGDGRIRLGGEEEKGIRKAARLAKEILDAAGSLIKVGVTTNFIDASVHSFVTTRNAYPSPLLYSGFPKSCCTSVNNIIAHGIPDDRPLEDGDIVNIDITVYLDGYHGDTSRTFLVGNVDPRGTHLTHLTTLALETGISVCGPGKHFKEIGAAIHNLVHSERKGSAGQRWDYCVSQQFTGHGIGSVFHRPPWILHHRNDEPGIMLPGHCFTIEPCIIQGTNPRGWIFPDGWSTSTENCARSAQAEHMVLITETGAEVLTR</sequence>
<dbReference type="Proteomes" id="UP000027265">
    <property type="component" value="Unassembled WGS sequence"/>
</dbReference>
<evidence type="ECO:0000256" key="3">
    <source>
        <dbReference type="ARBA" id="ARBA00022723"/>
    </source>
</evidence>
<dbReference type="GO" id="GO:0006508">
    <property type="term" value="P:proteolysis"/>
    <property type="evidence" value="ECO:0007669"/>
    <property type="project" value="UniProtKB-KW"/>
</dbReference>
<feature type="domain" description="Peptidase M24" evidence="8">
    <location>
        <begin position="128"/>
        <end position="364"/>
    </location>
</feature>
<dbReference type="Pfam" id="PF00557">
    <property type="entry name" value="Peptidase_M24"/>
    <property type="match status" value="1"/>
</dbReference>
<accession>A0A067QR87</accession>
<proteinExistence type="inferred from homology"/>
<gene>
    <name evidence="9" type="ORF">JAAARDRAFT_116487</name>
</gene>
<feature type="region of interest" description="Disordered" evidence="7">
    <location>
        <begin position="95"/>
        <end position="120"/>
    </location>
</feature>
<keyword evidence="10" id="KW-1185">Reference proteome</keyword>
<evidence type="ECO:0000259" key="8">
    <source>
        <dbReference type="Pfam" id="PF00557"/>
    </source>
</evidence>
<dbReference type="GO" id="GO:0004239">
    <property type="term" value="F:initiator methionyl aminopeptidase activity"/>
    <property type="evidence" value="ECO:0007669"/>
    <property type="project" value="UniProtKB-UniRule"/>
</dbReference>
<dbReference type="SUPFAM" id="SSF55920">
    <property type="entry name" value="Creatinase/aminopeptidase"/>
    <property type="match status" value="1"/>
</dbReference>
<evidence type="ECO:0000256" key="5">
    <source>
        <dbReference type="HAMAP-Rule" id="MF_03174"/>
    </source>
</evidence>
<organism evidence="9 10">
    <name type="scientific">Jaapia argillacea MUCL 33604</name>
    <dbReference type="NCBI Taxonomy" id="933084"/>
    <lineage>
        <taxon>Eukaryota</taxon>
        <taxon>Fungi</taxon>
        <taxon>Dikarya</taxon>
        <taxon>Basidiomycota</taxon>
        <taxon>Agaricomycotina</taxon>
        <taxon>Agaricomycetes</taxon>
        <taxon>Agaricomycetidae</taxon>
        <taxon>Jaapiales</taxon>
        <taxon>Jaapiaceae</taxon>
        <taxon>Jaapia</taxon>
    </lineage>
</organism>
<dbReference type="InterPro" id="IPR002467">
    <property type="entry name" value="Pept_M24A_MAP1"/>
</dbReference>
<feature type="binding site" evidence="5">
    <location>
        <position position="221"/>
    </location>
    <ligand>
        <name>a divalent metal cation</name>
        <dbReference type="ChEBI" id="CHEBI:60240"/>
        <label>1</label>
    </ligand>
</feature>
<dbReference type="InterPro" id="IPR036005">
    <property type="entry name" value="Creatinase/aminopeptidase-like"/>
</dbReference>
<dbReference type="CDD" id="cd01086">
    <property type="entry name" value="MetAP1"/>
    <property type="match status" value="1"/>
</dbReference>
<dbReference type="PRINTS" id="PR00599">
    <property type="entry name" value="MAPEPTIDASE"/>
</dbReference>
<evidence type="ECO:0000256" key="7">
    <source>
        <dbReference type="SAM" id="MobiDB-lite"/>
    </source>
</evidence>
<comment type="catalytic activity">
    <reaction evidence="5 6">
        <text>Release of N-terminal amino acids, preferentially methionine, from peptides and arylamides.</text>
        <dbReference type="EC" id="3.4.11.18"/>
    </reaction>
</comment>
<dbReference type="OrthoDB" id="3209743at2759"/>
<dbReference type="EMBL" id="KL197709">
    <property type="protein sequence ID" value="KDQ65241.1"/>
    <property type="molecule type" value="Genomic_DNA"/>
</dbReference>
<keyword evidence="2 5" id="KW-0645">Protease</keyword>
<feature type="binding site" evidence="5">
    <location>
        <position position="193"/>
    </location>
    <ligand>
        <name>substrate</name>
    </ligand>
</feature>
<evidence type="ECO:0000313" key="10">
    <source>
        <dbReference type="Proteomes" id="UP000027265"/>
    </source>
</evidence>
<dbReference type="PROSITE" id="PS00680">
    <property type="entry name" value="MAP_1"/>
    <property type="match status" value="1"/>
</dbReference>
<feature type="binding site" evidence="5">
    <location>
        <position position="221"/>
    </location>
    <ligand>
        <name>a divalent metal cation</name>
        <dbReference type="ChEBI" id="CHEBI:60240"/>
        <label>2</label>
        <note>catalytic</note>
    </ligand>
</feature>
<dbReference type="EC" id="3.4.11.18" evidence="6"/>
<dbReference type="InterPro" id="IPR000994">
    <property type="entry name" value="Pept_M24"/>
</dbReference>
<feature type="binding site" evidence="5">
    <location>
        <position position="325"/>
    </location>
    <ligand>
        <name>a divalent metal cation</name>
        <dbReference type="ChEBI" id="CHEBI:60240"/>
        <label>2</label>
        <note>catalytic</note>
    </ligand>
</feature>
<dbReference type="NCBIfam" id="TIGR00500">
    <property type="entry name" value="met_pdase_I"/>
    <property type="match status" value="1"/>
</dbReference>
<evidence type="ECO:0000256" key="2">
    <source>
        <dbReference type="ARBA" id="ARBA00022670"/>
    </source>
</evidence>
<dbReference type="InterPro" id="IPR001714">
    <property type="entry name" value="Pept_M24_MAP"/>
</dbReference>
<evidence type="ECO:0000256" key="6">
    <source>
        <dbReference type="RuleBase" id="RU003653"/>
    </source>
</evidence>
<dbReference type="HAMAP" id="MF_01974">
    <property type="entry name" value="MetAP_1"/>
    <property type="match status" value="1"/>
</dbReference>
<protein>
    <recommendedName>
        <fullName evidence="6">Methionine aminopeptidase</fullName>
        <ecNumber evidence="6">3.4.11.18</ecNumber>
    </recommendedName>
</protein>
<dbReference type="GO" id="GO:0070006">
    <property type="term" value="F:metalloaminopeptidase activity"/>
    <property type="evidence" value="ECO:0007669"/>
    <property type="project" value="UniProtKB-UniRule"/>
</dbReference>
<keyword evidence="3 5" id="KW-0479">Metal-binding</keyword>
<comment type="cofactor">
    <cofactor evidence="5">
        <name>Co(2+)</name>
        <dbReference type="ChEBI" id="CHEBI:48828"/>
    </cofactor>
    <cofactor evidence="5">
        <name>Zn(2+)</name>
        <dbReference type="ChEBI" id="CHEBI:29105"/>
    </cofactor>
    <cofactor evidence="5">
        <name>Mn(2+)</name>
        <dbReference type="ChEBI" id="CHEBI:29035"/>
    </cofactor>
    <cofactor evidence="5">
        <name>Fe(2+)</name>
        <dbReference type="ChEBI" id="CHEBI:29033"/>
    </cofactor>
    <text evidence="5">Binds 2 divalent metal cations per subunit. Has a high-affinity and a low affinity metal-binding site. The true nature of the physiological cofactor is under debate. The enzyme is active with cobalt, zinc, manganese or divalent iron ions. Most likely, methionine aminopeptidases function as mononuclear Fe(2+)-metalloproteases under physiological conditions, and the catalytically relevant metal-binding site has been assigned to the histidine-containing high-affinity site.</text>
</comment>
<dbReference type="InParanoid" id="A0A067QR87"/>
<evidence type="ECO:0000256" key="4">
    <source>
        <dbReference type="ARBA" id="ARBA00022801"/>
    </source>
</evidence>
<dbReference type="PANTHER" id="PTHR43330">
    <property type="entry name" value="METHIONINE AMINOPEPTIDASE"/>
    <property type="match status" value="1"/>
</dbReference>
<feature type="binding site" evidence="5">
    <location>
        <position position="293"/>
    </location>
    <ligand>
        <name>a divalent metal cation</name>
        <dbReference type="ChEBI" id="CHEBI:60240"/>
        <label>2</label>
        <note>catalytic</note>
    </ligand>
</feature>
<feature type="binding site" evidence="5">
    <location>
        <position position="357"/>
    </location>
    <ligand>
        <name>a divalent metal cation</name>
        <dbReference type="ChEBI" id="CHEBI:60240"/>
        <label>2</label>
        <note>catalytic</note>
    </ligand>
</feature>
<dbReference type="HOGENOM" id="CLU_015857_1_1_1"/>
<dbReference type="PANTHER" id="PTHR43330:SF8">
    <property type="entry name" value="METHIONINE AMINOPEPTIDASE 1D, MITOCHONDRIAL"/>
    <property type="match status" value="1"/>
</dbReference>
<feature type="binding site" evidence="5">
    <location>
        <position position="300"/>
    </location>
    <ligand>
        <name>substrate</name>
    </ligand>
</feature>
<dbReference type="Gene3D" id="3.90.230.10">
    <property type="entry name" value="Creatinase/methionine aminopeptidase superfamily"/>
    <property type="match status" value="1"/>
</dbReference>
<dbReference type="STRING" id="933084.A0A067QR87"/>
<dbReference type="GO" id="GO:0046872">
    <property type="term" value="F:metal ion binding"/>
    <property type="evidence" value="ECO:0007669"/>
    <property type="project" value="UniProtKB-UniRule"/>
</dbReference>
<evidence type="ECO:0000313" key="9">
    <source>
        <dbReference type="EMBL" id="KDQ65241.1"/>
    </source>
</evidence>
<feature type="binding site" evidence="5">
    <location>
        <position position="210"/>
    </location>
    <ligand>
        <name>a divalent metal cation</name>
        <dbReference type="ChEBI" id="CHEBI:60240"/>
        <label>1</label>
    </ligand>
</feature>
<reference evidence="10" key="1">
    <citation type="journal article" date="2014" name="Proc. Natl. Acad. Sci. U.S.A.">
        <title>Extensive sampling of basidiomycete genomes demonstrates inadequacy of the white-rot/brown-rot paradigm for wood decay fungi.</title>
        <authorList>
            <person name="Riley R."/>
            <person name="Salamov A.A."/>
            <person name="Brown D.W."/>
            <person name="Nagy L.G."/>
            <person name="Floudas D."/>
            <person name="Held B.W."/>
            <person name="Levasseur A."/>
            <person name="Lombard V."/>
            <person name="Morin E."/>
            <person name="Otillar R."/>
            <person name="Lindquist E.A."/>
            <person name="Sun H."/>
            <person name="LaButti K.M."/>
            <person name="Schmutz J."/>
            <person name="Jabbour D."/>
            <person name="Luo H."/>
            <person name="Baker S.E."/>
            <person name="Pisabarro A.G."/>
            <person name="Walton J.D."/>
            <person name="Blanchette R.A."/>
            <person name="Henrissat B."/>
            <person name="Martin F."/>
            <person name="Cullen D."/>
            <person name="Hibbett D.S."/>
            <person name="Grigoriev I.V."/>
        </authorList>
    </citation>
    <scope>NUCLEOTIDE SEQUENCE [LARGE SCALE GENOMIC DNA]</scope>
    <source>
        <strain evidence="10">MUCL 33604</strain>
    </source>
</reference>
<dbReference type="AlphaFoldDB" id="A0A067QR87"/>
<evidence type="ECO:0000256" key="1">
    <source>
        <dbReference type="ARBA" id="ARBA00022438"/>
    </source>
</evidence>